<dbReference type="InterPro" id="IPR034660">
    <property type="entry name" value="DinB/YfiT-like"/>
</dbReference>
<evidence type="ECO:0000313" key="3">
    <source>
        <dbReference type="Proteomes" id="UP000549616"/>
    </source>
</evidence>
<comment type="caution">
    <text evidence="2">The sequence shown here is derived from an EMBL/GenBank/DDBJ whole genome shotgun (WGS) entry which is preliminary data.</text>
</comment>
<accession>A0A853BC86</accession>
<protein>
    <submittedName>
        <fullName evidence="2">Uncharacterized protein</fullName>
    </submittedName>
</protein>
<feature type="region of interest" description="Disordered" evidence="1">
    <location>
        <begin position="202"/>
        <end position="263"/>
    </location>
</feature>
<feature type="compositionally biased region" description="Low complexity" evidence="1">
    <location>
        <begin position="218"/>
        <end position="234"/>
    </location>
</feature>
<feature type="compositionally biased region" description="Low complexity" evidence="1">
    <location>
        <begin position="242"/>
        <end position="255"/>
    </location>
</feature>
<dbReference type="Proteomes" id="UP000549616">
    <property type="component" value="Unassembled WGS sequence"/>
</dbReference>
<keyword evidence="3" id="KW-1185">Reference proteome</keyword>
<dbReference type="Gene3D" id="1.20.120.450">
    <property type="entry name" value="dinb family like domain"/>
    <property type="match status" value="1"/>
</dbReference>
<sequence>MLPRQVLPGSRLGRGSRSVDPPATDPRERHRGKRPPSRYRFPQHDVIDARAAFGYGDRATTLPEIHDAKLRTHAPSRHTDLLRSRPATILHGEPRLLRFDIGFKSCRSRSQVRIRPAVRRMPGWHVCARQWNHGMVTARSHAVPAAEIPSMGSREVYVHAVDLGAGVTVADLPGDFLASPVDDIVAKRGLAIGRLPVVDSPSLSSCREAAGRPRPRPRTGTSRAGGNAHQCSALRGRRAARSARGAAACPCRASSTAPSPDNR</sequence>
<proteinExistence type="predicted"/>
<gene>
    <name evidence="2" type="ORF">HNR02_005662</name>
</gene>
<reference evidence="2 3" key="1">
    <citation type="submission" date="2020-07" db="EMBL/GenBank/DDBJ databases">
        <title>Sequencing the genomes of 1000 actinobacteria strains.</title>
        <authorList>
            <person name="Klenk H.-P."/>
        </authorList>
    </citation>
    <scope>NUCLEOTIDE SEQUENCE [LARGE SCALE GENOMIC DNA]</scope>
    <source>
        <strain evidence="2 3">DSM 104006</strain>
    </source>
</reference>
<organism evidence="2 3">
    <name type="scientific">Amycolatopsis endophytica</name>
    <dbReference type="NCBI Taxonomy" id="860233"/>
    <lineage>
        <taxon>Bacteria</taxon>
        <taxon>Bacillati</taxon>
        <taxon>Actinomycetota</taxon>
        <taxon>Actinomycetes</taxon>
        <taxon>Pseudonocardiales</taxon>
        <taxon>Pseudonocardiaceae</taxon>
        <taxon>Amycolatopsis</taxon>
    </lineage>
</organism>
<dbReference type="AlphaFoldDB" id="A0A853BC86"/>
<feature type="region of interest" description="Disordered" evidence="1">
    <location>
        <begin position="1"/>
        <end position="40"/>
    </location>
</feature>
<evidence type="ECO:0000256" key="1">
    <source>
        <dbReference type="SAM" id="MobiDB-lite"/>
    </source>
</evidence>
<evidence type="ECO:0000313" key="2">
    <source>
        <dbReference type="EMBL" id="NYI92287.1"/>
    </source>
</evidence>
<name>A0A853BC86_9PSEU</name>
<dbReference type="EMBL" id="JACCFK010000002">
    <property type="protein sequence ID" value="NYI92287.1"/>
    <property type="molecule type" value="Genomic_DNA"/>
</dbReference>